<reference evidence="1" key="1">
    <citation type="submission" date="2019-04" db="EMBL/GenBank/DDBJ databases">
        <title>Microbes associate with the intestines of laboratory mice.</title>
        <authorList>
            <person name="Navarre W."/>
            <person name="Wong E."/>
            <person name="Huang K."/>
            <person name="Tropini C."/>
            <person name="Ng K."/>
            <person name="Yu B."/>
        </authorList>
    </citation>
    <scope>NUCLEOTIDE SEQUENCE</scope>
    <source>
        <strain evidence="1">NM04_E33</strain>
    </source>
</reference>
<proteinExistence type="predicted"/>
<dbReference type="EMBL" id="SRYB01000021">
    <property type="protein sequence ID" value="TGY77679.1"/>
    <property type="molecule type" value="Genomic_DNA"/>
</dbReference>
<organism evidence="1 2">
    <name type="scientific">Lepagella muris</name>
    <dbReference type="NCBI Taxonomy" id="3032870"/>
    <lineage>
        <taxon>Bacteria</taxon>
        <taxon>Pseudomonadati</taxon>
        <taxon>Bacteroidota</taxon>
        <taxon>Bacteroidia</taxon>
        <taxon>Bacteroidales</taxon>
        <taxon>Muribaculaceae</taxon>
        <taxon>Lepagella</taxon>
    </lineage>
</organism>
<accession>A0AC61RIF0</accession>
<evidence type="ECO:0000313" key="1">
    <source>
        <dbReference type="EMBL" id="TGY77679.1"/>
    </source>
</evidence>
<gene>
    <name evidence="1" type="ORF">E5331_13290</name>
</gene>
<sequence length="845" mass="96001">MKGLFKRILSSVFMVVVSMGTAVGQNPIIKGQFTADPTARVFNGRMYLYPSHDIESPIDELKEWFCMEDYHVFSSDNLTNWTDHGVIVSQNRVPWVKPDSYAMWAPDCVEKDGRYYFYFPAAPAGEERGFKVGVAVGDKPEGPFMAMPRPIEGIMGIDPCVLVDDDGKSYIYWSGMGMKGAQLADNMMQLSSEPVMIEGLPEGFKEGPFVFKREGKYYFTFPWVRKKTETLAYAMSDSPLGPFEFKGIIMDESPSGCWTNHHSIVEYDGEWYLFYHHNDYSPDFDKRRSTRIDTLSFNPDGTIRKVTPTLRGVGVSDARSRIQVDRYSDVSKKGVSVDFLDKSNPFDGWKVRIGKKGSWVRYNSVDFGERPAQRVMANVRSAKGGVLRILADGLSTENVIGDIKVPAGGGWMEISESVNGAPSGGIHDLYVELADGNDVEVDWIGFDAMPLTEGAFQTGAYRNLFAEMGYDPKEIDRRLDDIFNELFFGKNRIYFEVGDSMGYVSDLKNKDVRTEGMSYGMMAAVQLDRKDIFDRLWRWTRRYMRHDDGDNKGYFAWSCKPDGTRNAHGSASDGELYFVTALVFASNRWGNDTGIDYLAAARDIVDNSMLKAGKDNAVPLINLEHKLITFTPDRWGGRFTDPSYHVPAFYEVWAEWLGDGRSKFWKECADKSRRYLHDCTHPSTGLTPDYSNYDGSLLGRNMPIGDAFRFDSWRVPMNVALDYSWSCADRDWQRGYVERLHDFLYSKGIDEYVDQYNVDGTDVKEILGAGEYKKLRHSLGLVSTAAAASLVSTDMKGYEFAQKLWNARHEPYDDGYFDAYYDGLLRLFSFMHLSGNYRIIFPESN</sequence>
<comment type="caution">
    <text evidence="1">The sequence shown here is derived from an EMBL/GenBank/DDBJ whole genome shotgun (WGS) entry which is preliminary data.</text>
</comment>
<name>A0AC61RIF0_9BACT</name>
<keyword evidence="2" id="KW-1185">Reference proteome</keyword>
<dbReference type="Proteomes" id="UP000306319">
    <property type="component" value="Unassembled WGS sequence"/>
</dbReference>
<protein>
    <submittedName>
        <fullName evidence="1">Carbohydrate-binding protein</fullName>
    </submittedName>
</protein>
<evidence type="ECO:0000313" key="2">
    <source>
        <dbReference type="Proteomes" id="UP000306319"/>
    </source>
</evidence>